<accession>A0A916YQE6</accession>
<name>A0A916YQE6_9BACL</name>
<dbReference type="GO" id="GO:0016747">
    <property type="term" value="F:acyltransferase activity, transferring groups other than amino-acyl groups"/>
    <property type="evidence" value="ECO:0007669"/>
    <property type="project" value="InterPro"/>
</dbReference>
<dbReference type="PANTHER" id="PTHR43420:SF44">
    <property type="entry name" value="ACETYLTRANSFERASE YPEA"/>
    <property type="match status" value="1"/>
</dbReference>
<dbReference type="RefSeq" id="WP_188990012.1">
    <property type="nucleotide sequence ID" value="NZ_BMHP01000001.1"/>
</dbReference>
<keyword evidence="1" id="KW-0808">Transferase</keyword>
<reference evidence="4" key="2">
    <citation type="submission" date="2020-09" db="EMBL/GenBank/DDBJ databases">
        <authorList>
            <person name="Sun Q."/>
            <person name="Zhou Y."/>
        </authorList>
    </citation>
    <scope>NUCLEOTIDE SEQUENCE</scope>
    <source>
        <strain evidence="4">CGMCC 1.15178</strain>
    </source>
</reference>
<dbReference type="Gene3D" id="3.40.630.30">
    <property type="match status" value="1"/>
</dbReference>
<keyword evidence="2" id="KW-0012">Acyltransferase</keyword>
<evidence type="ECO:0000256" key="2">
    <source>
        <dbReference type="ARBA" id="ARBA00023315"/>
    </source>
</evidence>
<dbReference type="PROSITE" id="PS51186">
    <property type="entry name" value="GNAT"/>
    <property type="match status" value="1"/>
</dbReference>
<dbReference type="Pfam" id="PF24553">
    <property type="entry name" value="Rv0428c_C"/>
    <property type="match status" value="1"/>
</dbReference>
<gene>
    <name evidence="4" type="ORF">GCM10010911_11850</name>
</gene>
<dbReference type="SUPFAM" id="SSF55729">
    <property type="entry name" value="Acyl-CoA N-acyltransferases (Nat)"/>
    <property type="match status" value="1"/>
</dbReference>
<keyword evidence="5" id="KW-1185">Reference proteome</keyword>
<reference evidence="4" key="1">
    <citation type="journal article" date="2014" name="Int. J. Syst. Evol. Microbiol.">
        <title>Complete genome sequence of Corynebacterium casei LMG S-19264T (=DSM 44701T), isolated from a smear-ripened cheese.</title>
        <authorList>
            <consortium name="US DOE Joint Genome Institute (JGI-PGF)"/>
            <person name="Walter F."/>
            <person name="Albersmeier A."/>
            <person name="Kalinowski J."/>
            <person name="Ruckert C."/>
        </authorList>
    </citation>
    <scope>NUCLEOTIDE SEQUENCE</scope>
    <source>
        <strain evidence="4">CGMCC 1.15178</strain>
    </source>
</reference>
<dbReference type="InterPro" id="IPR000182">
    <property type="entry name" value="GNAT_dom"/>
</dbReference>
<comment type="caution">
    <text evidence="4">The sequence shown here is derived from an EMBL/GenBank/DDBJ whole genome shotgun (WGS) entry which is preliminary data.</text>
</comment>
<evidence type="ECO:0000256" key="1">
    <source>
        <dbReference type="ARBA" id="ARBA00022679"/>
    </source>
</evidence>
<dbReference type="Proteomes" id="UP000612456">
    <property type="component" value="Unassembled WGS sequence"/>
</dbReference>
<dbReference type="InterPro" id="IPR056935">
    <property type="entry name" value="Rv0428c-like_C"/>
</dbReference>
<dbReference type="EMBL" id="BMHP01000001">
    <property type="protein sequence ID" value="GGD55781.1"/>
    <property type="molecule type" value="Genomic_DNA"/>
</dbReference>
<dbReference type="InterPro" id="IPR016181">
    <property type="entry name" value="Acyl_CoA_acyltransferase"/>
</dbReference>
<dbReference type="PANTHER" id="PTHR43420">
    <property type="entry name" value="ACETYLTRANSFERASE"/>
    <property type="match status" value="1"/>
</dbReference>
<protein>
    <submittedName>
        <fullName evidence="4">N-acetyltransferase GCN5</fullName>
    </submittedName>
</protein>
<evidence type="ECO:0000313" key="4">
    <source>
        <dbReference type="EMBL" id="GGD55781.1"/>
    </source>
</evidence>
<feature type="domain" description="N-acetyltransferase" evidence="3">
    <location>
        <begin position="121"/>
        <end position="258"/>
    </location>
</feature>
<sequence length="258" mass="29211">MYRNIEELALNGWPALQTTLMDGWLLRTAEGYTKRSNSVSPLYGGGEDSTEVIRKRIRAAEQFYRTAGQDAIFKITPFAQPEILDMLLQEDGYDKVEPSSVRLLDAEAFPEPGKLWPEFEMRLEEVLSDRWLHNMANLNQLSEPALETTRKLVVGSLQRKCFATLSVQGEPAACGLAVLERGYIGLYDIVVHPARRSRGIGQELITQLLQWGKAVGADACYLQVVQSNTPANRLYDKLGFKEIYSYWYRVKRSGSNEL</sequence>
<dbReference type="AlphaFoldDB" id="A0A916YQE6"/>
<dbReference type="InterPro" id="IPR050680">
    <property type="entry name" value="YpeA/RimI_acetyltransf"/>
</dbReference>
<proteinExistence type="predicted"/>
<organism evidence="4 5">
    <name type="scientific">Paenibacillus nasutitermitis</name>
    <dbReference type="NCBI Taxonomy" id="1652958"/>
    <lineage>
        <taxon>Bacteria</taxon>
        <taxon>Bacillati</taxon>
        <taxon>Bacillota</taxon>
        <taxon>Bacilli</taxon>
        <taxon>Bacillales</taxon>
        <taxon>Paenibacillaceae</taxon>
        <taxon>Paenibacillus</taxon>
    </lineage>
</organism>
<evidence type="ECO:0000313" key="5">
    <source>
        <dbReference type="Proteomes" id="UP000612456"/>
    </source>
</evidence>
<dbReference type="CDD" id="cd04301">
    <property type="entry name" value="NAT_SF"/>
    <property type="match status" value="1"/>
</dbReference>
<evidence type="ECO:0000259" key="3">
    <source>
        <dbReference type="PROSITE" id="PS51186"/>
    </source>
</evidence>